<evidence type="ECO:0000256" key="5">
    <source>
        <dbReference type="ARBA" id="ARBA00022605"/>
    </source>
</evidence>
<dbReference type="EC" id="5.3.1.24" evidence="3 9"/>
<evidence type="ECO:0000256" key="2">
    <source>
        <dbReference type="ARBA" id="ARBA00004664"/>
    </source>
</evidence>
<accession>A0ABS4QRM1</accession>
<dbReference type="HAMAP" id="MF_00135">
    <property type="entry name" value="PRAI"/>
    <property type="match status" value="1"/>
</dbReference>
<dbReference type="InterPro" id="IPR011060">
    <property type="entry name" value="RibuloseP-bd_barrel"/>
</dbReference>
<dbReference type="EMBL" id="JAGGMR010000001">
    <property type="protein sequence ID" value="MBP2194352.1"/>
    <property type="molecule type" value="Genomic_DNA"/>
</dbReference>
<dbReference type="GO" id="GO:0004640">
    <property type="term" value="F:phosphoribosylanthranilate isomerase activity"/>
    <property type="evidence" value="ECO:0007669"/>
    <property type="project" value="UniProtKB-EC"/>
</dbReference>
<dbReference type="RefSeq" id="WP_209897488.1">
    <property type="nucleotide sequence ID" value="NZ_JAGGMR010000001.1"/>
</dbReference>
<organism evidence="11 12">
    <name type="scientific">Nocardia goodfellowii</name>
    <dbReference type="NCBI Taxonomy" id="882446"/>
    <lineage>
        <taxon>Bacteria</taxon>
        <taxon>Bacillati</taxon>
        <taxon>Actinomycetota</taxon>
        <taxon>Actinomycetes</taxon>
        <taxon>Mycobacteriales</taxon>
        <taxon>Nocardiaceae</taxon>
        <taxon>Nocardia</taxon>
    </lineage>
</organism>
<evidence type="ECO:0000256" key="9">
    <source>
        <dbReference type="HAMAP-Rule" id="MF_00135"/>
    </source>
</evidence>
<protein>
    <recommendedName>
        <fullName evidence="4 9">N-(5'-phosphoribosyl)anthranilate isomerase</fullName>
        <shortName evidence="9">PRAI</shortName>
        <ecNumber evidence="3 9">5.3.1.24</ecNumber>
    </recommendedName>
</protein>
<dbReference type="Proteomes" id="UP001519325">
    <property type="component" value="Unassembled WGS sequence"/>
</dbReference>
<keyword evidence="6 9" id="KW-0822">Tryptophan biosynthesis</keyword>
<dbReference type="InterPro" id="IPR013785">
    <property type="entry name" value="Aldolase_TIM"/>
</dbReference>
<dbReference type="CDD" id="cd00405">
    <property type="entry name" value="PRAI"/>
    <property type="match status" value="1"/>
</dbReference>
<comment type="catalytic activity">
    <reaction evidence="1 9">
        <text>N-(5-phospho-beta-D-ribosyl)anthranilate = 1-(2-carboxyphenylamino)-1-deoxy-D-ribulose 5-phosphate</text>
        <dbReference type="Rhea" id="RHEA:21540"/>
        <dbReference type="ChEBI" id="CHEBI:18277"/>
        <dbReference type="ChEBI" id="CHEBI:58613"/>
        <dbReference type="EC" id="5.3.1.24"/>
    </reaction>
</comment>
<dbReference type="Gene3D" id="3.20.20.70">
    <property type="entry name" value="Aldolase class I"/>
    <property type="match status" value="1"/>
</dbReference>
<keyword evidence="7 9" id="KW-0057">Aromatic amino acid biosynthesis</keyword>
<name>A0ABS4QRM1_9NOCA</name>
<reference evidence="11 12" key="1">
    <citation type="submission" date="2021-03" db="EMBL/GenBank/DDBJ databases">
        <title>Sequencing the genomes of 1000 actinobacteria strains.</title>
        <authorList>
            <person name="Klenk H.-P."/>
        </authorList>
    </citation>
    <scope>NUCLEOTIDE SEQUENCE [LARGE SCALE GENOMIC DNA]</scope>
    <source>
        <strain evidence="11 12">DSM 45516</strain>
    </source>
</reference>
<dbReference type="InterPro" id="IPR044643">
    <property type="entry name" value="TrpF_fam"/>
</dbReference>
<sequence>MFVKLCGLRTEEDVVTAVAAGADAVGFVLTASPRRISAERARRLVADVPSHVLSVGVVHGIPAAEAGALARASGVDALQLHGSYPRAAFDELAGLRLLRATALTADTDVRTGAYGEEWLLLDSPVAGSGERWDLGALDDARPSGNWLLAGGLTPANVRAAIAAARPWGVDVSSGVESSRGVKDHNLMREFVTAARQLPPDGRAAAPSGLDAVQ</sequence>
<evidence type="ECO:0000256" key="6">
    <source>
        <dbReference type="ARBA" id="ARBA00022822"/>
    </source>
</evidence>
<dbReference type="SUPFAM" id="SSF51366">
    <property type="entry name" value="Ribulose-phoshate binding barrel"/>
    <property type="match status" value="1"/>
</dbReference>
<keyword evidence="8 9" id="KW-0413">Isomerase</keyword>
<evidence type="ECO:0000259" key="10">
    <source>
        <dbReference type="Pfam" id="PF00697"/>
    </source>
</evidence>
<comment type="caution">
    <text evidence="11">The sequence shown here is derived from an EMBL/GenBank/DDBJ whole genome shotgun (WGS) entry which is preliminary data.</text>
</comment>
<gene>
    <name evidence="9" type="primary">trpF</name>
    <name evidence="11" type="ORF">BJ987_007253</name>
</gene>
<comment type="similarity">
    <text evidence="9">Belongs to the TrpF family.</text>
</comment>
<evidence type="ECO:0000256" key="1">
    <source>
        <dbReference type="ARBA" id="ARBA00001164"/>
    </source>
</evidence>
<dbReference type="PANTHER" id="PTHR42894:SF1">
    <property type="entry name" value="N-(5'-PHOSPHORIBOSYL)ANTHRANILATE ISOMERASE"/>
    <property type="match status" value="1"/>
</dbReference>
<evidence type="ECO:0000313" key="12">
    <source>
        <dbReference type="Proteomes" id="UP001519325"/>
    </source>
</evidence>
<dbReference type="InterPro" id="IPR001240">
    <property type="entry name" value="PRAI_dom"/>
</dbReference>
<evidence type="ECO:0000256" key="7">
    <source>
        <dbReference type="ARBA" id="ARBA00023141"/>
    </source>
</evidence>
<evidence type="ECO:0000256" key="4">
    <source>
        <dbReference type="ARBA" id="ARBA00022272"/>
    </source>
</evidence>
<feature type="domain" description="N-(5'phosphoribosyl) anthranilate isomerase (PRAI)" evidence="10">
    <location>
        <begin position="4"/>
        <end position="192"/>
    </location>
</feature>
<evidence type="ECO:0000256" key="8">
    <source>
        <dbReference type="ARBA" id="ARBA00023235"/>
    </source>
</evidence>
<proteinExistence type="inferred from homology"/>
<dbReference type="Pfam" id="PF00697">
    <property type="entry name" value="PRAI"/>
    <property type="match status" value="1"/>
</dbReference>
<comment type="pathway">
    <text evidence="2 9">Amino-acid biosynthesis; L-tryptophan biosynthesis; L-tryptophan from chorismate: step 3/5.</text>
</comment>
<keyword evidence="5 9" id="KW-0028">Amino-acid biosynthesis</keyword>
<evidence type="ECO:0000313" key="11">
    <source>
        <dbReference type="EMBL" id="MBP2194352.1"/>
    </source>
</evidence>
<keyword evidence="12" id="KW-1185">Reference proteome</keyword>
<evidence type="ECO:0000256" key="3">
    <source>
        <dbReference type="ARBA" id="ARBA00012572"/>
    </source>
</evidence>
<dbReference type="PANTHER" id="PTHR42894">
    <property type="entry name" value="N-(5'-PHOSPHORIBOSYL)ANTHRANILATE ISOMERASE"/>
    <property type="match status" value="1"/>
</dbReference>